<gene>
    <name evidence="7" type="primary">LOC104720355</name>
</gene>
<proteinExistence type="predicted"/>
<dbReference type="InterPro" id="IPR007527">
    <property type="entry name" value="Znf_SWIM"/>
</dbReference>
<keyword evidence="6" id="KW-1185">Reference proteome</keyword>
<dbReference type="Pfam" id="PF10551">
    <property type="entry name" value="MULE"/>
    <property type="match status" value="1"/>
</dbReference>
<reference evidence="6" key="1">
    <citation type="journal article" date="2014" name="Nat. Commun.">
        <title>The emerging biofuel crop Camelina sativa retains a highly undifferentiated hexaploid genome structure.</title>
        <authorList>
            <person name="Kagale S."/>
            <person name="Koh C."/>
            <person name="Nixon J."/>
            <person name="Bollina V."/>
            <person name="Clarke W.E."/>
            <person name="Tuteja R."/>
            <person name="Spillane C."/>
            <person name="Robinson S.J."/>
            <person name="Links M.G."/>
            <person name="Clarke C."/>
            <person name="Higgins E.E."/>
            <person name="Huebert T."/>
            <person name="Sharpe A.G."/>
            <person name="Parkin I.A."/>
        </authorList>
    </citation>
    <scope>NUCLEOTIDE SEQUENCE [LARGE SCALE GENOMIC DNA]</scope>
    <source>
        <strain evidence="6">cv. DH55</strain>
    </source>
</reference>
<keyword evidence="1" id="KW-0479">Metal-binding</keyword>
<keyword evidence="2 4" id="KW-0863">Zinc-finger</keyword>
<keyword evidence="3" id="KW-0862">Zinc</keyword>
<evidence type="ECO:0000256" key="2">
    <source>
        <dbReference type="ARBA" id="ARBA00022771"/>
    </source>
</evidence>
<accession>A0ABM0U6D5</accession>
<dbReference type="GeneID" id="104720355"/>
<protein>
    <submittedName>
        <fullName evidence="7">Uncharacterized protein LOC104720355</fullName>
    </submittedName>
</protein>
<dbReference type="PROSITE" id="PS50966">
    <property type="entry name" value="ZF_SWIM"/>
    <property type="match status" value="1"/>
</dbReference>
<evidence type="ECO:0000256" key="3">
    <source>
        <dbReference type="ARBA" id="ARBA00022833"/>
    </source>
</evidence>
<name>A0ABM0U6D5_CAMSA</name>
<organism evidence="6 7">
    <name type="scientific">Camelina sativa</name>
    <name type="common">False flax</name>
    <name type="synonym">Myagrum sativum</name>
    <dbReference type="NCBI Taxonomy" id="90675"/>
    <lineage>
        <taxon>Eukaryota</taxon>
        <taxon>Viridiplantae</taxon>
        <taxon>Streptophyta</taxon>
        <taxon>Embryophyta</taxon>
        <taxon>Tracheophyta</taxon>
        <taxon>Spermatophyta</taxon>
        <taxon>Magnoliopsida</taxon>
        <taxon>eudicotyledons</taxon>
        <taxon>Gunneridae</taxon>
        <taxon>Pentapetalae</taxon>
        <taxon>rosids</taxon>
        <taxon>malvids</taxon>
        <taxon>Brassicales</taxon>
        <taxon>Brassicaceae</taxon>
        <taxon>Camelineae</taxon>
        <taxon>Camelina</taxon>
    </lineage>
</organism>
<dbReference type="PANTHER" id="PTHR31973:SF187">
    <property type="entry name" value="MUTATOR TRANSPOSASE MUDRA PROTEIN"/>
    <property type="match status" value="1"/>
</dbReference>
<dbReference type="InterPro" id="IPR006564">
    <property type="entry name" value="Znf_PMZ"/>
</dbReference>
<reference evidence="7" key="2">
    <citation type="submission" date="2025-08" db="UniProtKB">
        <authorList>
            <consortium name="RefSeq"/>
        </authorList>
    </citation>
    <scope>IDENTIFICATION</scope>
    <source>
        <tissue evidence="7">Leaf</tissue>
    </source>
</reference>
<dbReference type="PANTHER" id="PTHR31973">
    <property type="entry name" value="POLYPROTEIN, PUTATIVE-RELATED"/>
    <property type="match status" value="1"/>
</dbReference>
<evidence type="ECO:0000313" key="7">
    <source>
        <dbReference type="RefSeq" id="XP_010436576.1"/>
    </source>
</evidence>
<sequence>MPIKIQEMIKDQWKLTATRNQCQEARKKSLKWLQKEYEDQFAHIRGYFKEITDSNPDSTVEVETVHGPDDKELFDRFYVCFHILKTRWKATCRPIIGVDGTFLKGTNKGQLLVAIGRDACNKIYPITWAAVQVVNENNWLWFVKMLKKDLDLGNGDGYIIVSDRQKGLINAVSKELPNIEHRKCVRHIYGNLKANHGKKTQMKPFIWNLAWSYNEDQFNENLERVKDYDLGVYEDVMKSNPRSWCRAFYKIEGNCCEDVDNNSAESFNKTIVKAREKPMMPMLETVRRLTMMRNSVRATTANAMTGKFTPYVKEFLDAEHENASKAYVFSCTTAVYEVEIDGHSERVDMRSRKCTCIKWDICGIPCEHGYAVILTKKLNSDEYVSDSS</sequence>
<dbReference type="SMART" id="SM00575">
    <property type="entry name" value="ZnF_PMZ"/>
    <property type="match status" value="1"/>
</dbReference>
<evidence type="ECO:0000256" key="4">
    <source>
        <dbReference type="PROSITE-ProRule" id="PRU00325"/>
    </source>
</evidence>
<evidence type="ECO:0000313" key="6">
    <source>
        <dbReference type="Proteomes" id="UP000694864"/>
    </source>
</evidence>
<dbReference type="Proteomes" id="UP000694864">
    <property type="component" value="Chromosome 10"/>
</dbReference>
<dbReference type="InterPro" id="IPR018289">
    <property type="entry name" value="MULE_transposase_dom"/>
</dbReference>
<dbReference type="RefSeq" id="XP_010436576.1">
    <property type="nucleotide sequence ID" value="XM_010438274.1"/>
</dbReference>
<dbReference type="Pfam" id="PF04434">
    <property type="entry name" value="SWIM"/>
    <property type="match status" value="1"/>
</dbReference>
<feature type="domain" description="SWIM-type" evidence="5">
    <location>
        <begin position="336"/>
        <end position="377"/>
    </location>
</feature>
<evidence type="ECO:0000256" key="1">
    <source>
        <dbReference type="ARBA" id="ARBA00022723"/>
    </source>
</evidence>
<evidence type="ECO:0000259" key="5">
    <source>
        <dbReference type="PROSITE" id="PS50966"/>
    </source>
</evidence>